<proteinExistence type="predicted"/>
<name>A0A915CYQ4_9BILA</name>
<evidence type="ECO:0000313" key="3">
    <source>
        <dbReference type="WBParaSite" id="jg14076"/>
    </source>
</evidence>
<dbReference type="Pfam" id="PF04054">
    <property type="entry name" value="Not1"/>
    <property type="match status" value="2"/>
</dbReference>
<feature type="domain" description="CCR4-Not complex component Not1 C-terminal" evidence="1">
    <location>
        <begin position="263"/>
        <end position="386"/>
    </location>
</feature>
<dbReference type="AlphaFoldDB" id="A0A915CYQ4"/>
<dbReference type="WBParaSite" id="jg14076">
    <property type="protein sequence ID" value="jg14076"/>
    <property type="gene ID" value="jg14076"/>
</dbReference>
<evidence type="ECO:0000259" key="1">
    <source>
        <dbReference type="Pfam" id="PF04054"/>
    </source>
</evidence>
<dbReference type="PANTHER" id="PTHR13162:SF8">
    <property type="entry name" value="CCR4-NOT TRANSCRIPTION COMPLEX SUBUNIT 1"/>
    <property type="match status" value="1"/>
</dbReference>
<dbReference type="GO" id="GO:0017148">
    <property type="term" value="P:negative regulation of translation"/>
    <property type="evidence" value="ECO:0007669"/>
    <property type="project" value="InterPro"/>
</dbReference>
<dbReference type="GO" id="GO:0000288">
    <property type="term" value="P:nuclear-transcribed mRNA catabolic process, deadenylation-dependent decay"/>
    <property type="evidence" value="ECO:0007669"/>
    <property type="project" value="TreeGrafter"/>
</dbReference>
<dbReference type="GO" id="GO:0000932">
    <property type="term" value="C:P-body"/>
    <property type="evidence" value="ECO:0007669"/>
    <property type="project" value="TreeGrafter"/>
</dbReference>
<sequence length="420" mass="47423">MKQGSPSSKVKWKLFCAIGLLFAICRGLSAILSRLSVDLQSDAEAGVFSVLEAMSNFFKTCAEICFEVSHPRCHYTLDAFVKLTVLMVKHSNIGDYSTKLVYILEAFGQVLFALQPDVFPDSLFIGWKSWPSELYGQLLANNYGSSKASAMFSRLVLTHLKFMAPFLRDVQMSESVEVLYKGTLRLLLVVLHDFPDVLCEYYSAFCDCLSKGMRLPDPFAASIDLISNLPELNSVRSCILLGDSPSDAVHFRLEWVLQVPESSPVDYNLPLLNALVIYVGVRAIELAIRAQTIYCTKGRYLLFNAFANQLRYPNSHTHFFTSAILHLFLKASSEYIQEQITRVSFERVVALRPHPWGLLVAFVELIRNEKYEFWKHEFVRCAPEFSDCSSVWLAPATSASLLSRGSMRKSVSRSKQQLVL</sequence>
<dbReference type="InterPro" id="IPR040398">
    <property type="entry name" value="Not1"/>
</dbReference>
<dbReference type="GO" id="GO:0030015">
    <property type="term" value="C:CCR4-NOT core complex"/>
    <property type="evidence" value="ECO:0007669"/>
    <property type="project" value="InterPro"/>
</dbReference>
<protein>
    <submittedName>
        <fullName evidence="3">CCR4-Not complex component Not1 C-terminal domain-containing protein</fullName>
    </submittedName>
</protein>
<dbReference type="PANTHER" id="PTHR13162">
    <property type="entry name" value="CCR4-NOT TRANSCRIPTION COMPLEX"/>
    <property type="match status" value="1"/>
</dbReference>
<dbReference type="GO" id="GO:0060090">
    <property type="term" value="F:molecular adaptor activity"/>
    <property type="evidence" value="ECO:0007669"/>
    <property type="project" value="TreeGrafter"/>
</dbReference>
<accession>A0A915CYQ4</accession>
<dbReference type="Proteomes" id="UP000887574">
    <property type="component" value="Unplaced"/>
</dbReference>
<feature type="domain" description="CCR4-Not complex component Not1 C-terminal" evidence="1">
    <location>
        <begin position="101"/>
        <end position="211"/>
    </location>
</feature>
<reference evidence="3" key="1">
    <citation type="submission" date="2022-11" db="UniProtKB">
        <authorList>
            <consortium name="WormBaseParasite"/>
        </authorList>
    </citation>
    <scope>IDENTIFICATION</scope>
</reference>
<evidence type="ECO:0000313" key="2">
    <source>
        <dbReference type="Proteomes" id="UP000887574"/>
    </source>
</evidence>
<keyword evidence="2" id="KW-1185">Reference proteome</keyword>
<dbReference type="Gene3D" id="1.25.40.790">
    <property type="match status" value="1"/>
</dbReference>
<organism evidence="2 3">
    <name type="scientific">Ditylenchus dipsaci</name>
    <dbReference type="NCBI Taxonomy" id="166011"/>
    <lineage>
        <taxon>Eukaryota</taxon>
        <taxon>Metazoa</taxon>
        <taxon>Ecdysozoa</taxon>
        <taxon>Nematoda</taxon>
        <taxon>Chromadorea</taxon>
        <taxon>Rhabditida</taxon>
        <taxon>Tylenchina</taxon>
        <taxon>Tylenchomorpha</taxon>
        <taxon>Sphaerularioidea</taxon>
        <taxon>Anguinidae</taxon>
        <taxon>Anguininae</taxon>
        <taxon>Ditylenchus</taxon>
    </lineage>
</organism>
<dbReference type="InterPro" id="IPR007196">
    <property type="entry name" value="CCR4-Not_Not1_C"/>
</dbReference>
<dbReference type="Gene3D" id="1.25.40.800">
    <property type="match status" value="1"/>
</dbReference>